<dbReference type="Proteomes" id="UP000320773">
    <property type="component" value="Unassembled WGS sequence"/>
</dbReference>
<evidence type="ECO:0000313" key="2">
    <source>
        <dbReference type="Proteomes" id="UP000320773"/>
    </source>
</evidence>
<accession>A0A543G155</accession>
<reference evidence="1 2" key="1">
    <citation type="submission" date="2019-06" db="EMBL/GenBank/DDBJ databases">
        <title>Genomic Encyclopedia of Archaeal and Bacterial Type Strains, Phase II (KMG-II): from individual species to whole genera.</title>
        <authorList>
            <person name="Goeker M."/>
        </authorList>
    </citation>
    <scope>NUCLEOTIDE SEQUENCE [LARGE SCALE GENOMIC DNA]</scope>
    <source>
        <strain evidence="1 2">DSM 24789</strain>
    </source>
</reference>
<gene>
    <name evidence="1" type="ORF">BC670_0632</name>
</gene>
<dbReference type="AlphaFoldDB" id="A0A543G155"/>
<comment type="caution">
    <text evidence="1">The sequence shown here is derived from an EMBL/GenBank/DDBJ whole genome shotgun (WGS) entry which is preliminary data.</text>
</comment>
<dbReference type="RefSeq" id="WP_089080510.1">
    <property type="nucleotide sequence ID" value="NZ_VFPJ01000001.1"/>
</dbReference>
<proteinExistence type="predicted"/>
<protein>
    <submittedName>
        <fullName evidence="1">Uncharacterized protein DUF4406</fullName>
    </submittedName>
</protein>
<dbReference type="Gene3D" id="3.40.50.450">
    <property type="match status" value="1"/>
</dbReference>
<dbReference type="Pfam" id="PF14359">
    <property type="entry name" value="DUF4406"/>
    <property type="match status" value="1"/>
</dbReference>
<organism evidence="1 2">
    <name type="scientific">Flavobacterium branchiophilum</name>
    <dbReference type="NCBI Taxonomy" id="55197"/>
    <lineage>
        <taxon>Bacteria</taxon>
        <taxon>Pseudomonadati</taxon>
        <taxon>Bacteroidota</taxon>
        <taxon>Flavobacteriia</taxon>
        <taxon>Flavobacteriales</taxon>
        <taxon>Flavobacteriaceae</taxon>
        <taxon>Flavobacterium</taxon>
    </lineage>
</organism>
<dbReference type="SUPFAM" id="SSF52309">
    <property type="entry name" value="N-(deoxy)ribosyltransferase-like"/>
    <property type="match status" value="1"/>
</dbReference>
<evidence type="ECO:0000313" key="1">
    <source>
        <dbReference type="EMBL" id="TQM39801.1"/>
    </source>
</evidence>
<sequence length="105" mass="11676">MKKIYIAGKVSGLSIESVLKKFANAQEEIEDLGFKAINPISVVNDWACDWHTAMKLCIKALMDCDAIVVLNDYTTSDGAKIELELSKRLGITIFYGVEELAKYTI</sequence>
<dbReference type="InterPro" id="IPR025518">
    <property type="entry name" value="DUF4406"/>
</dbReference>
<dbReference type="EMBL" id="VFPJ01000001">
    <property type="protein sequence ID" value="TQM39801.1"/>
    <property type="molecule type" value="Genomic_DNA"/>
</dbReference>
<name>A0A543G155_9FLAO</name>